<evidence type="ECO:0000313" key="8">
    <source>
        <dbReference type="Proteomes" id="UP000238034"/>
    </source>
</evidence>
<evidence type="ECO:0000313" key="7">
    <source>
        <dbReference type="EMBL" id="PRY50411.1"/>
    </source>
</evidence>
<feature type="transmembrane region" description="Helical" evidence="6">
    <location>
        <begin position="372"/>
        <end position="389"/>
    </location>
</feature>
<accession>A0A2T0TXL9</accession>
<dbReference type="GO" id="GO:0015171">
    <property type="term" value="F:amino acid transmembrane transporter activity"/>
    <property type="evidence" value="ECO:0007669"/>
    <property type="project" value="TreeGrafter"/>
</dbReference>
<keyword evidence="2" id="KW-0813">Transport</keyword>
<evidence type="ECO:0000256" key="3">
    <source>
        <dbReference type="ARBA" id="ARBA00022692"/>
    </source>
</evidence>
<reference evidence="7 8" key="1">
    <citation type="submission" date="2018-03" db="EMBL/GenBank/DDBJ databases">
        <title>Genomic Encyclopedia of Type Strains, Phase III (KMG-III): the genomes of soil and plant-associated and newly described type strains.</title>
        <authorList>
            <person name="Whitman W."/>
        </authorList>
    </citation>
    <scope>NUCLEOTIDE SEQUENCE [LARGE SCALE GENOMIC DNA]</scope>
    <source>
        <strain evidence="7 8">CGMCC 1.9313</strain>
    </source>
</reference>
<feature type="transmembrane region" description="Helical" evidence="6">
    <location>
        <begin position="59"/>
        <end position="81"/>
    </location>
</feature>
<evidence type="ECO:0000256" key="4">
    <source>
        <dbReference type="ARBA" id="ARBA00022989"/>
    </source>
</evidence>
<dbReference type="PANTHER" id="PTHR43243">
    <property type="entry name" value="INNER MEMBRANE TRANSPORTER YGJI-RELATED"/>
    <property type="match status" value="1"/>
</dbReference>
<dbReference type="EMBL" id="PVTH01000009">
    <property type="protein sequence ID" value="PRY50411.1"/>
    <property type="molecule type" value="Genomic_DNA"/>
</dbReference>
<organism evidence="7 8">
    <name type="scientific">Arcticibacter pallidicorallinus</name>
    <dbReference type="NCBI Taxonomy" id="1259464"/>
    <lineage>
        <taxon>Bacteria</taxon>
        <taxon>Pseudomonadati</taxon>
        <taxon>Bacteroidota</taxon>
        <taxon>Sphingobacteriia</taxon>
        <taxon>Sphingobacteriales</taxon>
        <taxon>Sphingobacteriaceae</taxon>
        <taxon>Arcticibacter</taxon>
    </lineage>
</organism>
<evidence type="ECO:0000256" key="1">
    <source>
        <dbReference type="ARBA" id="ARBA00004141"/>
    </source>
</evidence>
<feature type="transmembrane region" description="Helical" evidence="6">
    <location>
        <begin position="452"/>
        <end position="470"/>
    </location>
</feature>
<evidence type="ECO:0000256" key="2">
    <source>
        <dbReference type="ARBA" id="ARBA00022448"/>
    </source>
</evidence>
<dbReference type="PIRSF" id="PIRSF006060">
    <property type="entry name" value="AA_transporter"/>
    <property type="match status" value="1"/>
</dbReference>
<keyword evidence="3 6" id="KW-0812">Transmembrane</keyword>
<proteinExistence type="predicted"/>
<keyword evidence="4 6" id="KW-1133">Transmembrane helix</keyword>
<dbReference type="InterPro" id="IPR002293">
    <property type="entry name" value="AA/rel_permease1"/>
</dbReference>
<sequence>MFHKKSIEQLLLEAGASGEGHLKRTLSSFNLIALGVGAIIGAGLFSLTGIAAAENAGPAVTISFVLAAVACAFAGLCYAEFASMIPVAGSAYTYSYATLGEFMAWIIGWDLVLEYALGAATVSVSWSRYLLEILHKYNIDLPHQLVVSPWETVRLGDGTIIDGGLINLPAILIVLLLSFVLMRGTRESAAINNVLVVVKITVVVLFIVLGWNHINPDNYVPYIPENTGAFENFGWTGISTGAAVVFFAFIGFDAVSTAAQEAKNPQKGMPIGIIGSLIVCVILYVLFAHVMTGLVNYKDFAGDAKPAATAFAMTGYSFLQDGLIIAILAGYTSVLLVMLMGQSRVFYTMAKDGLLPQFFCAIHKKFYTPWKTNLFFMVFVSLFAGFVPVSDLGHMVSIGTLFAFALVCFGILVLRKRLPNAERPFRTPWVPVVPILGILVCVYLMYSLPSESWIRLAGWMLLGILVYFFYGKRHSKIRQVREENNS</sequence>
<feature type="transmembrane region" description="Helical" evidence="6">
    <location>
        <begin position="164"/>
        <end position="182"/>
    </location>
</feature>
<feature type="transmembrane region" description="Helical" evidence="6">
    <location>
        <begin position="234"/>
        <end position="259"/>
    </location>
</feature>
<dbReference type="RefSeq" id="WP_106294492.1">
    <property type="nucleotide sequence ID" value="NZ_PVTH01000009.1"/>
</dbReference>
<evidence type="ECO:0000256" key="5">
    <source>
        <dbReference type="ARBA" id="ARBA00023136"/>
    </source>
</evidence>
<dbReference type="AlphaFoldDB" id="A0A2T0TXL9"/>
<feature type="transmembrane region" description="Helical" evidence="6">
    <location>
        <begin position="323"/>
        <end position="341"/>
    </location>
</feature>
<feature type="transmembrane region" description="Helical" evidence="6">
    <location>
        <begin position="395"/>
        <end position="414"/>
    </location>
</feature>
<feature type="transmembrane region" description="Helical" evidence="6">
    <location>
        <begin position="271"/>
        <end position="291"/>
    </location>
</feature>
<dbReference type="PANTHER" id="PTHR43243:SF4">
    <property type="entry name" value="CATIONIC AMINO ACID TRANSPORTER 4"/>
    <property type="match status" value="1"/>
</dbReference>
<feature type="transmembrane region" description="Helical" evidence="6">
    <location>
        <begin position="31"/>
        <end position="53"/>
    </location>
</feature>
<feature type="transmembrane region" description="Helical" evidence="6">
    <location>
        <begin position="426"/>
        <end position="446"/>
    </location>
</feature>
<comment type="caution">
    <text evidence="7">The sequence shown here is derived from an EMBL/GenBank/DDBJ whole genome shotgun (WGS) entry which is preliminary data.</text>
</comment>
<name>A0A2T0TXL9_9SPHI</name>
<dbReference type="Proteomes" id="UP000238034">
    <property type="component" value="Unassembled WGS sequence"/>
</dbReference>
<dbReference type="OrthoDB" id="9762947at2"/>
<feature type="transmembrane region" description="Helical" evidence="6">
    <location>
        <begin position="194"/>
        <end position="214"/>
    </location>
</feature>
<dbReference type="Pfam" id="PF13520">
    <property type="entry name" value="AA_permease_2"/>
    <property type="match status" value="1"/>
</dbReference>
<keyword evidence="5 6" id="KW-0472">Membrane</keyword>
<gene>
    <name evidence="7" type="ORF">B0I27_109135</name>
</gene>
<protein>
    <submittedName>
        <fullName evidence="7">Amino acid/polyamine/organocation transporter (APC superfamily)</fullName>
    </submittedName>
</protein>
<dbReference type="GO" id="GO:0016020">
    <property type="term" value="C:membrane"/>
    <property type="evidence" value="ECO:0007669"/>
    <property type="project" value="UniProtKB-SubCell"/>
</dbReference>
<keyword evidence="8" id="KW-1185">Reference proteome</keyword>
<comment type="subcellular location">
    <subcellularLocation>
        <location evidence="1">Membrane</location>
        <topology evidence="1">Multi-pass membrane protein</topology>
    </subcellularLocation>
</comment>
<dbReference type="Gene3D" id="1.20.1740.10">
    <property type="entry name" value="Amino acid/polyamine transporter I"/>
    <property type="match status" value="1"/>
</dbReference>
<evidence type="ECO:0000256" key="6">
    <source>
        <dbReference type="SAM" id="Phobius"/>
    </source>
</evidence>